<accession>A0A8I0AKB4</accession>
<evidence type="ECO:0000313" key="2">
    <source>
        <dbReference type="EMBL" id="MBC5663092.1"/>
    </source>
</evidence>
<name>A0A8I0AKB4_9FIRM</name>
<dbReference type="AlphaFoldDB" id="A0A8I0AKB4"/>
<comment type="caution">
    <text evidence="2">The sequence shown here is derived from an EMBL/GenBank/DDBJ whole genome shotgun (WGS) entry which is preliminary data.</text>
</comment>
<gene>
    <name evidence="2" type="ORF">H8S09_09340</name>
</gene>
<reference evidence="2 3" key="1">
    <citation type="submission" date="2020-08" db="EMBL/GenBank/DDBJ databases">
        <title>Genome public.</title>
        <authorList>
            <person name="Liu C."/>
            <person name="Sun Q."/>
        </authorList>
    </citation>
    <scope>NUCLEOTIDE SEQUENCE [LARGE SCALE GENOMIC DNA]</scope>
    <source>
        <strain evidence="2 3">NSJ-10</strain>
    </source>
</reference>
<sequence length="255" mass="29721">MKQILYKEYIQKKKDAYGQAAAALEVREDVSWDMLRSQINSGLQLGLSQEQVDMYSTAFYSYEQMEVIKFAIYARLSSEQLMKLCDPKLDAKDMLQVLLHTEASKGLTSAVNSIAAYMDELQEIKQEHAKEEKRLQDQLQEEEKKVRELEAEIEKLKTLQQKQEIRKESKPEKRKRFGKQIDSGSFDLGSYIINAHLSAEQLEVLRYAIEKEIDDKLIRQMIYQKLPAEQLRNMVAVILTKRSMEKTEKEETDGQ</sequence>
<proteinExistence type="predicted"/>
<dbReference type="EMBL" id="JACOOX010000005">
    <property type="protein sequence ID" value="MBC5663092.1"/>
    <property type="molecule type" value="Genomic_DNA"/>
</dbReference>
<dbReference type="Proteomes" id="UP000615234">
    <property type="component" value="Unassembled WGS sequence"/>
</dbReference>
<keyword evidence="3" id="KW-1185">Reference proteome</keyword>
<keyword evidence="1" id="KW-0175">Coiled coil</keyword>
<evidence type="ECO:0000313" key="3">
    <source>
        <dbReference type="Proteomes" id="UP000615234"/>
    </source>
</evidence>
<evidence type="ECO:0000256" key="1">
    <source>
        <dbReference type="SAM" id="Coils"/>
    </source>
</evidence>
<dbReference type="RefSeq" id="WP_186847774.1">
    <property type="nucleotide sequence ID" value="NZ_JACOOX010000005.1"/>
</dbReference>
<feature type="coiled-coil region" evidence="1">
    <location>
        <begin position="107"/>
        <end position="166"/>
    </location>
</feature>
<organism evidence="2 3">
    <name type="scientific">Coprococcus hominis</name>
    <name type="common">ex Liu et al. 2022</name>
    <dbReference type="NCBI Taxonomy" id="2763039"/>
    <lineage>
        <taxon>Bacteria</taxon>
        <taxon>Bacillati</taxon>
        <taxon>Bacillota</taxon>
        <taxon>Clostridia</taxon>
        <taxon>Lachnospirales</taxon>
        <taxon>Lachnospiraceae</taxon>
        <taxon>Coprococcus</taxon>
    </lineage>
</organism>
<protein>
    <submittedName>
        <fullName evidence="2">Uncharacterized protein</fullName>
    </submittedName>
</protein>